<proteinExistence type="predicted"/>
<gene>
    <name evidence="2" type="ORF">PIB30_014329</name>
</gene>
<dbReference type="EMBL" id="JASCZI010030246">
    <property type="protein sequence ID" value="MED6119722.1"/>
    <property type="molecule type" value="Genomic_DNA"/>
</dbReference>
<keyword evidence="3" id="KW-1185">Reference proteome</keyword>
<dbReference type="Proteomes" id="UP001341840">
    <property type="component" value="Unassembled WGS sequence"/>
</dbReference>
<protein>
    <submittedName>
        <fullName evidence="2">Uncharacterized protein</fullName>
    </submittedName>
</protein>
<accession>A0ABU6R6N5</accession>
<comment type="caution">
    <text evidence="2">The sequence shown here is derived from an EMBL/GenBank/DDBJ whole genome shotgun (WGS) entry which is preliminary data.</text>
</comment>
<feature type="region of interest" description="Disordered" evidence="1">
    <location>
        <begin position="25"/>
        <end position="120"/>
    </location>
</feature>
<evidence type="ECO:0000313" key="2">
    <source>
        <dbReference type="EMBL" id="MED6119722.1"/>
    </source>
</evidence>
<organism evidence="2 3">
    <name type="scientific">Stylosanthes scabra</name>
    <dbReference type="NCBI Taxonomy" id="79078"/>
    <lineage>
        <taxon>Eukaryota</taxon>
        <taxon>Viridiplantae</taxon>
        <taxon>Streptophyta</taxon>
        <taxon>Embryophyta</taxon>
        <taxon>Tracheophyta</taxon>
        <taxon>Spermatophyta</taxon>
        <taxon>Magnoliopsida</taxon>
        <taxon>eudicotyledons</taxon>
        <taxon>Gunneridae</taxon>
        <taxon>Pentapetalae</taxon>
        <taxon>rosids</taxon>
        <taxon>fabids</taxon>
        <taxon>Fabales</taxon>
        <taxon>Fabaceae</taxon>
        <taxon>Papilionoideae</taxon>
        <taxon>50 kb inversion clade</taxon>
        <taxon>dalbergioids sensu lato</taxon>
        <taxon>Dalbergieae</taxon>
        <taxon>Pterocarpus clade</taxon>
        <taxon>Stylosanthes</taxon>
    </lineage>
</organism>
<evidence type="ECO:0000313" key="3">
    <source>
        <dbReference type="Proteomes" id="UP001341840"/>
    </source>
</evidence>
<feature type="compositionally biased region" description="Basic and acidic residues" evidence="1">
    <location>
        <begin position="48"/>
        <end position="61"/>
    </location>
</feature>
<evidence type="ECO:0000256" key="1">
    <source>
        <dbReference type="SAM" id="MobiDB-lite"/>
    </source>
</evidence>
<feature type="compositionally biased region" description="Basic and acidic residues" evidence="1">
    <location>
        <begin position="94"/>
        <end position="106"/>
    </location>
</feature>
<reference evidence="2 3" key="1">
    <citation type="journal article" date="2023" name="Plants (Basel)">
        <title>Bridging the Gap: Combining Genomics and Transcriptomics Approaches to Understand Stylosanthes scabra, an Orphan Legume from the Brazilian Caatinga.</title>
        <authorList>
            <person name="Ferreira-Neto J.R.C."/>
            <person name="da Silva M.D."/>
            <person name="Binneck E."/>
            <person name="de Melo N.F."/>
            <person name="da Silva R.H."/>
            <person name="de Melo A.L.T.M."/>
            <person name="Pandolfi V."/>
            <person name="Bustamante F.O."/>
            <person name="Brasileiro-Vidal A.C."/>
            <person name="Benko-Iseppon A.M."/>
        </authorList>
    </citation>
    <scope>NUCLEOTIDE SEQUENCE [LARGE SCALE GENOMIC DNA]</scope>
    <source>
        <tissue evidence="2">Leaves</tissue>
    </source>
</reference>
<feature type="compositionally biased region" description="Polar residues" evidence="1">
    <location>
        <begin position="25"/>
        <end position="46"/>
    </location>
</feature>
<sequence length="120" mass="13500">MRKKIKFNRILKILTTMNIKLQITKTAKSGLSNQVTTVRNAGSTQIGKEAHRDGGDGDSKNGEQQAGGDDEPRRHTDRGRGTTGRRRRGRKRHNETEKKRYTERRCATKGGGGRKHDCVE</sequence>
<feature type="compositionally biased region" description="Basic and acidic residues" evidence="1">
    <location>
        <begin position="70"/>
        <end position="80"/>
    </location>
</feature>
<feature type="compositionally biased region" description="Basic residues" evidence="1">
    <location>
        <begin position="83"/>
        <end position="93"/>
    </location>
</feature>
<name>A0ABU6R6N5_9FABA</name>